<dbReference type="OrthoDB" id="371655at2157"/>
<dbReference type="KEGG" id="step:IC006_0192"/>
<organism evidence="2 4">
    <name type="scientific">Sulfuracidifex tepidarius</name>
    <dbReference type="NCBI Taxonomy" id="1294262"/>
    <lineage>
        <taxon>Archaea</taxon>
        <taxon>Thermoproteota</taxon>
        <taxon>Thermoprotei</taxon>
        <taxon>Sulfolobales</taxon>
        <taxon>Sulfolobaceae</taxon>
        <taxon>Sulfuracidifex</taxon>
    </lineage>
</organism>
<dbReference type="PANTHER" id="PTHR11803:SF39">
    <property type="entry name" value="2-IMINOBUTANOATE_2-IMINOPROPANOATE DEAMINASE"/>
    <property type="match status" value="1"/>
</dbReference>
<dbReference type="RefSeq" id="WP_054846785.1">
    <property type="nucleotide sequence ID" value="NZ_AP018929.1"/>
</dbReference>
<dbReference type="Gene3D" id="3.30.1330.40">
    <property type="entry name" value="RutC-like"/>
    <property type="match status" value="1"/>
</dbReference>
<dbReference type="Proteomes" id="UP000325030">
    <property type="component" value="Chromosome"/>
</dbReference>
<dbReference type="InterPro" id="IPR006175">
    <property type="entry name" value="YjgF/YER057c/UK114"/>
</dbReference>
<proteinExistence type="inferred from homology"/>
<accession>A0A510DZR2</accession>
<dbReference type="EMBL" id="AP018930">
    <property type="protein sequence ID" value="BBG25667.1"/>
    <property type="molecule type" value="Genomic_DNA"/>
</dbReference>
<evidence type="ECO:0000313" key="4">
    <source>
        <dbReference type="Proteomes" id="UP000322983"/>
    </source>
</evidence>
<dbReference type="Proteomes" id="UP000322983">
    <property type="component" value="Chromosome"/>
</dbReference>
<dbReference type="PANTHER" id="PTHR11803">
    <property type="entry name" value="2-IMINOBUTANOATE/2-IMINOPROPANOATE DEAMINASE RIDA"/>
    <property type="match status" value="1"/>
</dbReference>
<dbReference type="GO" id="GO:0005829">
    <property type="term" value="C:cytosol"/>
    <property type="evidence" value="ECO:0007669"/>
    <property type="project" value="TreeGrafter"/>
</dbReference>
<dbReference type="FunFam" id="3.30.1330.40:FF:000001">
    <property type="entry name" value="L-PSP family endoribonuclease"/>
    <property type="match status" value="1"/>
</dbReference>
<dbReference type="Pfam" id="PF01042">
    <property type="entry name" value="Ribonuc_L-PSP"/>
    <property type="match status" value="1"/>
</dbReference>
<dbReference type="NCBIfam" id="TIGR00004">
    <property type="entry name" value="Rid family detoxifying hydrolase"/>
    <property type="match status" value="1"/>
</dbReference>
<reference evidence="5" key="1">
    <citation type="submission" date="2018-09" db="EMBL/GenBank/DDBJ databases">
        <title>Complete Genome Sequencing of Sulfolobus sp. JCM 16834.</title>
        <authorList>
            <person name="Kato S."/>
            <person name="Itoh T."/>
            <person name="Ohkuma M."/>
        </authorList>
    </citation>
    <scope>NUCLEOTIDE SEQUENCE [LARGE SCALE GENOMIC DNA]</scope>
    <source>
        <strain evidence="5">IC-007</strain>
    </source>
</reference>
<reference evidence="2 4" key="2">
    <citation type="journal article" date="2020" name="Int. J. Syst. Evol. Microbiol.">
        <title>Sulfuracidifex tepidarius gen. nov., sp. nov. and transfer of Sulfolobus metallicus Huber and Stetter 1992 to the genus Sulfuracidifex as Sulfuracidifex metallicus comb. nov.</title>
        <authorList>
            <person name="Itoh T."/>
            <person name="Miura T."/>
            <person name="Sakai H.D."/>
            <person name="Kato S."/>
            <person name="Ohkuma M."/>
            <person name="Takashina T."/>
        </authorList>
    </citation>
    <scope>NUCLEOTIDE SEQUENCE [LARGE SCALE GENOMIC DNA]</scope>
    <source>
        <strain evidence="2 4">IC-006</strain>
        <strain evidence="3">IC-007</strain>
    </source>
</reference>
<evidence type="ECO:0000313" key="3">
    <source>
        <dbReference type="EMBL" id="BBG25667.1"/>
    </source>
</evidence>
<dbReference type="SUPFAM" id="SSF55298">
    <property type="entry name" value="YjgF-like"/>
    <property type="match status" value="1"/>
</dbReference>
<comment type="similarity">
    <text evidence="1">Belongs to the RutC family.</text>
</comment>
<name>A0A510DRW1_9CREN</name>
<dbReference type="AlphaFoldDB" id="A0A510DRW1"/>
<dbReference type="GeneID" id="41716683"/>
<evidence type="ECO:0000313" key="5">
    <source>
        <dbReference type="Proteomes" id="UP000325030"/>
    </source>
</evidence>
<dbReference type="EMBL" id="AP018929">
    <property type="protein sequence ID" value="BBG22908.1"/>
    <property type="molecule type" value="Genomic_DNA"/>
</dbReference>
<dbReference type="GO" id="GO:0019239">
    <property type="term" value="F:deaminase activity"/>
    <property type="evidence" value="ECO:0007669"/>
    <property type="project" value="TreeGrafter"/>
</dbReference>
<evidence type="ECO:0000313" key="2">
    <source>
        <dbReference type="EMBL" id="BBG22908.1"/>
    </source>
</evidence>
<evidence type="ECO:0000256" key="1">
    <source>
        <dbReference type="ARBA" id="ARBA00010552"/>
    </source>
</evidence>
<dbReference type="STRING" id="1294262.GCA_001316085_02904"/>
<keyword evidence="4" id="KW-1185">Reference proteome</keyword>
<dbReference type="InterPro" id="IPR006056">
    <property type="entry name" value="RidA"/>
</dbReference>
<accession>A0A510DRW1</accession>
<protein>
    <submittedName>
        <fullName evidence="2">RutC family protein</fullName>
    </submittedName>
</protein>
<sequence>MKEIIYSNKAPKPIGPYSQAVKVGDSLYVSGQLPVDQEGKMPSTVKEQTEQSLNNVKAILEEAGYLMSDVVMSLVYITDMSKFPELNEVYSKYFPPDEKPPARITVEVKGLPKGALVEIGVIAQKA</sequence>
<dbReference type="InterPro" id="IPR035959">
    <property type="entry name" value="RutC-like_sf"/>
</dbReference>
<gene>
    <name evidence="2" type="ORF">IC006_0192</name>
    <name evidence="3" type="ORF">IC007_0172</name>
</gene>
<dbReference type="CDD" id="cd00448">
    <property type="entry name" value="YjgF_YER057c_UK114_family"/>
    <property type="match status" value="1"/>
</dbReference>